<dbReference type="EMBL" id="BDGJ01000168">
    <property type="protein sequence ID" value="GAW93660.1"/>
    <property type="molecule type" value="Genomic_DNA"/>
</dbReference>
<keyword evidence="4" id="KW-1185">Reference proteome</keyword>
<comment type="caution">
    <text evidence="3">The sequence shown here is derived from an EMBL/GenBank/DDBJ whole genome shotgun (WGS) entry which is preliminary data.</text>
</comment>
<dbReference type="AlphaFoldDB" id="A0A1Z5HWK7"/>
<dbReference type="GO" id="GO:0016757">
    <property type="term" value="F:glycosyltransferase activity"/>
    <property type="evidence" value="ECO:0007669"/>
    <property type="project" value="UniProtKB-KW"/>
</dbReference>
<dbReference type="SUPFAM" id="SSF53271">
    <property type="entry name" value="PRTase-like"/>
    <property type="match status" value="1"/>
</dbReference>
<evidence type="ECO:0000256" key="1">
    <source>
        <dbReference type="SAM" id="Coils"/>
    </source>
</evidence>
<evidence type="ECO:0000313" key="3">
    <source>
        <dbReference type="EMBL" id="GAW93660.1"/>
    </source>
</evidence>
<name>A0A1Z5HWK7_9FIRM</name>
<sequence length="212" mass="23713">MIRFKNREEAGKMLAQSIPPLQGDIFVLGIPRGGVVVAAPVASMLQANLDIIITRKIGAPFNPELALGAITPDGTTLYNDDLVNKFNISKTELKRVEERELEEIKRRMKLYRQNTEPPDVHNKVVILVDDGIATGFTVQAALQGLKKQKARRIILAVPVAPPDTVSMLKEQVDDLICLASPEPFYAVGQFYEDFRQVSDEEVIELLQNNQRY</sequence>
<dbReference type="Proteomes" id="UP000197032">
    <property type="component" value="Unassembled WGS sequence"/>
</dbReference>
<keyword evidence="3" id="KW-0328">Glycosyltransferase</keyword>
<proteinExistence type="predicted"/>
<dbReference type="RefSeq" id="WP_088554749.1">
    <property type="nucleotide sequence ID" value="NZ_BDGJ01000168.1"/>
</dbReference>
<feature type="coiled-coil region" evidence="1">
    <location>
        <begin position="79"/>
        <end position="114"/>
    </location>
</feature>
<keyword evidence="1" id="KW-0175">Coiled coil</keyword>
<dbReference type="InterPro" id="IPR029057">
    <property type="entry name" value="PRTase-like"/>
</dbReference>
<dbReference type="Gene3D" id="3.30.1310.20">
    <property type="entry name" value="PRTase-like"/>
    <property type="match status" value="1"/>
</dbReference>
<dbReference type="Gene3D" id="3.40.50.2020">
    <property type="match status" value="1"/>
</dbReference>
<feature type="domain" description="Phosphoribosyltransferase" evidence="2">
    <location>
        <begin position="23"/>
        <end position="183"/>
    </location>
</feature>
<accession>A0A1Z5HWK7</accession>
<reference evidence="4" key="1">
    <citation type="journal article" date="2017" name="Appl. Environ. Microbiol.">
        <title>Genomic analysis of Calderihabitans maritimus KKC1, a thermophilic hydrogenogenic carboxydotrophic bacterium isolated from marine sediment.</title>
        <authorList>
            <person name="Omae K."/>
            <person name="Yoneda Y."/>
            <person name="Fukuyama Y."/>
            <person name="Yoshida T."/>
            <person name="Sako Y."/>
        </authorList>
    </citation>
    <scope>NUCLEOTIDE SEQUENCE [LARGE SCALE GENOMIC DNA]</scope>
    <source>
        <strain evidence="4">KKC1</strain>
    </source>
</reference>
<organism evidence="3 4">
    <name type="scientific">Calderihabitans maritimus</name>
    <dbReference type="NCBI Taxonomy" id="1246530"/>
    <lineage>
        <taxon>Bacteria</taxon>
        <taxon>Bacillati</taxon>
        <taxon>Bacillota</taxon>
        <taxon>Clostridia</taxon>
        <taxon>Neomoorellales</taxon>
        <taxon>Calderihabitantaceae</taxon>
        <taxon>Calderihabitans</taxon>
    </lineage>
</organism>
<dbReference type="CDD" id="cd06223">
    <property type="entry name" value="PRTases_typeI"/>
    <property type="match status" value="1"/>
</dbReference>
<evidence type="ECO:0000259" key="2">
    <source>
        <dbReference type="Pfam" id="PF00156"/>
    </source>
</evidence>
<gene>
    <name evidence="3" type="ORF">KKC1_27880</name>
</gene>
<evidence type="ECO:0000313" key="4">
    <source>
        <dbReference type="Proteomes" id="UP000197032"/>
    </source>
</evidence>
<dbReference type="InterPro" id="IPR000836">
    <property type="entry name" value="PRTase_dom"/>
</dbReference>
<protein>
    <submittedName>
        <fullName evidence="3">Phosphoribosyltransferase</fullName>
    </submittedName>
</protein>
<keyword evidence="3" id="KW-0808">Transferase</keyword>
<dbReference type="Pfam" id="PF00156">
    <property type="entry name" value="Pribosyltran"/>
    <property type="match status" value="1"/>
</dbReference>
<dbReference type="OrthoDB" id="9810066at2"/>